<dbReference type="PRINTS" id="PR00102">
    <property type="entry name" value="OTCASE"/>
</dbReference>
<dbReference type="SUPFAM" id="SSF53671">
    <property type="entry name" value="Aspartate/ornithine carbamoyltransferase"/>
    <property type="match status" value="1"/>
</dbReference>
<keyword evidence="5 7" id="KW-0808">Transferase</keyword>
<evidence type="ECO:0000256" key="6">
    <source>
        <dbReference type="ARBA" id="ARBA00048772"/>
    </source>
</evidence>
<evidence type="ECO:0000259" key="9">
    <source>
        <dbReference type="Pfam" id="PF02729"/>
    </source>
</evidence>
<comment type="caution">
    <text evidence="10">The sequence shown here is derived from an EMBL/GenBank/DDBJ whole genome shotgun (WGS) entry which is preliminary data.</text>
</comment>
<comment type="pathway">
    <text evidence="2">Amino-acid biosynthesis; L-arginine biosynthesis; L-arginine from L-ornithine and carbamoyl phosphate: step 1/3.</text>
</comment>
<feature type="binding site" evidence="7">
    <location>
        <position position="231"/>
    </location>
    <ligand>
        <name>L-ornithine</name>
        <dbReference type="ChEBI" id="CHEBI:46911"/>
    </ligand>
</feature>
<organism evidence="10 11">
    <name type="scientific">Kordiimonas pumila</name>
    <dbReference type="NCBI Taxonomy" id="2161677"/>
    <lineage>
        <taxon>Bacteria</taxon>
        <taxon>Pseudomonadati</taxon>
        <taxon>Pseudomonadota</taxon>
        <taxon>Alphaproteobacteria</taxon>
        <taxon>Kordiimonadales</taxon>
        <taxon>Kordiimonadaceae</taxon>
        <taxon>Kordiimonas</taxon>
    </lineage>
</organism>
<comment type="function">
    <text evidence="1">Reversibly catalyzes the transfer of the carbamoyl group from carbamoyl phosphate (CP) to the N(epsilon) atom of ornithine (ORN) to produce L-citrulline.</text>
</comment>
<proteinExistence type="inferred from homology"/>
<dbReference type="InterPro" id="IPR006131">
    <property type="entry name" value="Asp_carbamoyltransf_Asp/Orn-bd"/>
</dbReference>
<feature type="binding site" evidence="7">
    <location>
        <position position="298"/>
    </location>
    <ligand>
        <name>carbamoyl phosphate</name>
        <dbReference type="ChEBI" id="CHEBI:58228"/>
    </ligand>
</feature>
<dbReference type="Gene3D" id="3.40.50.1370">
    <property type="entry name" value="Aspartate/ornithine carbamoyltransferase"/>
    <property type="match status" value="2"/>
</dbReference>
<feature type="binding site" evidence="7">
    <location>
        <position position="89"/>
    </location>
    <ligand>
        <name>carbamoyl phosphate</name>
        <dbReference type="ChEBI" id="CHEBI:58228"/>
    </ligand>
</feature>
<dbReference type="InterPro" id="IPR006130">
    <property type="entry name" value="Asp/Orn_carbamoylTrfase"/>
</dbReference>
<evidence type="ECO:0000256" key="2">
    <source>
        <dbReference type="ARBA" id="ARBA00004975"/>
    </source>
</evidence>
<comment type="catalytic activity">
    <reaction evidence="6 7">
        <text>carbamoyl phosphate + L-ornithine = L-citrulline + phosphate + H(+)</text>
        <dbReference type="Rhea" id="RHEA:19513"/>
        <dbReference type="ChEBI" id="CHEBI:15378"/>
        <dbReference type="ChEBI" id="CHEBI:43474"/>
        <dbReference type="ChEBI" id="CHEBI:46911"/>
        <dbReference type="ChEBI" id="CHEBI:57743"/>
        <dbReference type="ChEBI" id="CHEBI:58228"/>
        <dbReference type="EC" id="2.1.3.3"/>
    </reaction>
</comment>
<dbReference type="NCBIfam" id="NF001986">
    <property type="entry name" value="PRK00779.1"/>
    <property type="match status" value="1"/>
</dbReference>
<dbReference type="EC" id="2.1.3.3" evidence="4 7"/>
<feature type="domain" description="Aspartate/ornithine carbamoyltransferase Asp/Orn-binding" evidence="8">
    <location>
        <begin position="160"/>
        <end position="309"/>
    </location>
</feature>
<dbReference type="NCBIfam" id="TIGR00658">
    <property type="entry name" value="orni_carb_tr"/>
    <property type="match status" value="1"/>
</dbReference>
<evidence type="ECO:0000256" key="1">
    <source>
        <dbReference type="ARBA" id="ARBA00003822"/>
    </source>
</evidence>
<comment type="subcellular location">
    <subcellularLocation>
        <location evidence="7">Cytoplasm</location>
    </subcellularLocation>
</comment>
<dbReference type="Proteomes" id="UP001595444">
    <property type="component" value="Unassembled WGS sequence"/>
</dbReference>
<dbReference type="InterPro" id="IPR036901">
    <property type="entry name" value="Asp/Orn_carbamoylTrfase_sf"/>
</dbReference>
<dbReference type="GO" id="GO:0004585">
    <property type="term" value="F:ornithine carbamoyltransferase activity"/>
    <property type="evidence" value="ECO:0007669"/>
    <property type="project" value="UniProtKB-EC"/>
</dbReference>
<evidence type="ECO:0000256" key="4">
    <source>
        <dbReference type="ARBA" id="ARBA00013007"/>
    </source>
</evidence>
<dbReference type="RefSeq" id="WP_194214108.1">
    <property type="nucleotide sequence ID" value="NZ_CP061205.1"/>
</dbReference>
<sequence>MSDVSVNSHFIDLKDIPADLLRHILDTAKKWKQARRGLAKGQVDPAAPLSGHALAMIFEKSSTRTRISFQMAMQQLGGTSIVMQGNNMQLGRGETVADTAKVMSRYVDAIMIRAKSHDALVELATEGTVPVINALTNKSHPCQLMADLLTIEEHLGSLAGRKMAWYGDGNNVANSLIEAAVKFDFPLMLACPDGYTPSKKVMKWAKDNSGDITLTTDPEAASVGAEVVITDTWVSMGDKNIDARMKDLEPYQVNAGIMSKAAKNAIFLHCLPAHRGEEVTADIIDGPQSVIFDEAENRLHVQKAIIAWCLGKI</sequence>
<dbReference type="PANTHER" id="PTHR45753:SF3">
    <property type="entry name" value="ORNITHINE TRANSCARBAMYLASE, MITOCHONDRIAL"/>
    <property type="match status" value="1"/>
</dbReference>
<dbReference type="InterPro" id="IPR024904">
    <property type="entry name" value="OTCase_ArgI"/>
</dbReference>
<evidence type="ECO:0000256" key="7">
    <source>
        <dbReference type="HAMAP-Rule" id="MF_01109"/>
    </source>
</evidence>
<feature type="binding site" evidence="7">
    <location>
        <position position="171"/>
    </location>
    <ligand>
        <name>L-ornithine</name>
        <dbReference type="ChEBI" id="CHEBI:46911"/>
    </ligand>
</feature>
<dbReference type="InterPro" id="IPR006132">
    <property type="entry name" value="Asp/Orn_carbamoyltranf_P-bd"/>
</dbReference>
<feature type="binding site" evidence="7">
    <location>
        <begin position="62"/>
        <end position="65"/>
    </location>
    <ligand>
        <name>carbamoyl phosphate</name>
        <dbReference type="ChEBI" id="CHEBI:58228"/>
    </ligand>
</feature>
<comment type="similarity">
    <text evidence="3 7">Belongs to the aspartate/ornithine carbamoyltransferase superfamily. OTCase family.</text>
</comment>
<dbReference type="Pfam" id="PF02729">
    <property type="entry name" value="OTCace_N"/>
    <property type="match status" value="1"/>
</dbReference>
<dbReference type="EMBL" id="JBHRSL010000010">
    <property type="protein sequence ID" value="MFC3052208.1"/>
    <property type="molecule type" value="Genomic_DNA"/>
</dbReference>
<feature type="binding site" evidence="7">
    <location>
        <position position="113"/>
    </location>
    <ligand>
        <name>carbamoyl phosphate</name>
        <dbReference type="ChEBI" id="CHEBI:58228"/>
    </ligand>
</feature>
<evidence type="ECO:0000313" key="10">
    <source>
        <dbReference type="EMBL" id="MFC3052208.1"/>
    </source>
</evidence>
<reference evidence="11" key="1">
    <citation type="journal article" date="2019" name="Int. J. Syst. Evol. Microbiol.">
        <title>The Global Catalogue of Microorganisms (GCM) 10K type strain sequencing project: providing services to taxonomists for standard genome sequencing and annotation.</title>
        <authorList>
            <consortium name="The Broad Institute Genomics Platform"/>
            <consortium name="The Broad Institute Genome Sequencing Center for Infectious Disease"/>
            <person name="Wu L."/>
            <person name="Ma J."/>
        </authorList>
    </citation>
    <scope>NUCLEOTIDE SEQUENCE [LARGE SCALE GENOMIC DNA]</scope>
    <source>
        <strain evidence="11">KCTC 62164</strain>
    </source>
</reference>
<dbReference type="PRINTS" id="PR00100">
    <property type="entry name" value="AOTCASE"/>
</dbReference>
<gene>
    <name evidence="10" type="primary">argF</name>
    <name evidence="10" type="ORF">ACFOKA_09860</name>
</gene>
<feature type="binding site" evidence="7">
    <location>
        <begin position="270"/>
        <end position="271"/>
    </location>
    <ligand>
        <name>carbamoyl phosphate</name>
        <dbReference type="ChEBI" id="CHEBI:58228"/>
    </ligand>
</feature>
<feature type="domain" description="Aspartate/ornithine carbamoyltransferase carbamoyl-P binding" evidence="9">
    <location>
        <begin position="9"/>
        <end position="153"/>
    </location>
</feature>
<feature type="binding site" evidence="7">
    <location>
        <begin position="235"/>
        <end position="236"/>
    </location>
    <ligand>
        <name>L-ornithine</name>
        <dbReference type="ChEBI" id="CHEBI:46911"/>
    </ligand>
</feature>
<feature type="binding site" evidence="7">
    <location>
        <begin position="140"/>
        <end position="143"/>
    </location>
    <ligand>
        <name>carbamoyl phosphate</name>
        <dbReference type="ChEBI" id="CHEBI:58228"/>
    </ligand>
</feature>
<dbReference type="PANTHER" id="PTHR45753">
    <property type="entry name" value="ORNITHINE CARBAMOYLTRANSFERASE, MITOCHONDRIAL"/>
    <property type="match status" value="1"/>
</dbReference>
<name>A0ABV7D4U5_9PROT</name>
<evidence type="ECO:0000313" key="11">
    <source>
        <dbReference type="Proteomes" id="UP001595444"/>
    </source>
</evidence>
<dbReference type="Pfam" id="PF00185">
    <property type="entry name" value="OTCace"/>
    <property type="match status" value="1"/>
</dbReference>
<accession>A0ABV7D4U5</accession>
<dbReference type="HAMAP" id="MF_01109">
    <property type="entry name" value="OTCase"/>
    <property type="match status" value="1"/>
</dbReference>
<evidence type="ECO:0000256" key="3">
    <source>
        <dbReference type="ARBA" id="ARBA00007805"/>
    </source>
</evidence>
<evidence type="ECO:0000259" key="8">
    <source>
        <dbReference type="Pfam" id="PF00185"/>
    </source>
</evidence>
<keyword evidence="7" id="KW-0963">Cytoplasm</keyword>
<keyword evidence="11" id="KW-1185">Reference proteome</keyword>
<dbReference type="InterPro" id="IPR002292">
    <property type="entry name" value="Orn/put_carbamltrans"/>
</dbReference>
<dbReference type="PROSITE" id="PS00097">
    <property type="entry name" value="CARBAMOYLTRANSFERASE"/>
    <property type="match status" value="1"/>
</dbReference>
<evidence type="ECO:0000256" key="5">
    <source>
        <dbReference type="ARBA" id="ARBA00022679"/>
    </source>
</evidence>
<protein>
    <recommendedName>
        <fullName evidence="4 7">Ornithine carbamoyltransferase</fullName>
        <shortName evidence="7">OTCase</shortName>
        <ecNumber evidence="4 7">2.1.3.3</ecNumber>
    </recommendedName>
</protein>